<proteinExistence type="predicted"/>
<organism evidence="1 2">
    <name type="scientific">Streptomyces cinnabarinus</name>
    <dbReference type="NCBI Taxonomy" id="67287"/>
    <lineage>
        <taxon>Bacteria</taxon>
        <taxon>Bacillati</taxon>
        <taxon>Actinomycetota</taxon>
        <taxon>Actinomycetes</taxon>
        <taxon>Kitasatosporales</taxon>
        <taxon>Streptomycetaceae</taxon>
        <taxon>Streptomyces</taxon>
    </lineage>
</organism>
<gene>
    <name evidence="1" type="ORF">STRCI_000316</name>
</gene>
<accession>A0ABY7K8L3</accession>
<evidence type="ECO:0000313" key="1">
    <source>
        <dbReference type="EMBL" id="WAZ19279.1"/>
    </source>
</evidence>
<sequence>MAETRLDQLSRLWGEFMELPFPRGFYRREPEGTCMVSLDSALAGCVSSAMEGPLDERRQGVLRDRTAMLGNVLPSIGDDEYASKYFARLHEMGVLAAEVDSARGRGEG</sequence>
<evidence type="ECO:0000313" key="2">
    <source>
        <dbReference type="Proteomes" id="UP001164439"/>
    </source>
</evidence>
<dbReference type="EMBL" id="CP114413">
    <property type="protein sequence ID" value="WAZ19279.1"/>
    <property type="molecule type" value="Genomic_DNA"/>
</dbReference>
<keyword evidence="2" id="KW-1185">Reference proteome</keyword>
<dbReference type="Proteomes" id="UP001164439">
    <property type="component" value="Chromosome"/>
</dbReference>
<name>A0ABY7K8L3_9ACTN</name>
<reference evidence="1" key="1">
    <citation type="submission" date="2022-12" db="EMBL/GenBank/DDBJ databases">
        <authorList>
            <person name="Ruckert C."/>
            <person name="Busche T."/>
            <person name="Kalinowski J."/>
            <person name="Wittmann C."/>
        </authorList>
    </citation>
    <scope>NUCLEOTIDE SEQUENCE</scope>
    <source>
        <strain evidence="1">DSM 40467</strain>
    </source>
</reference>
<protein>
    <submittedName>
        <fullName evidence="1">Uncharacterized protein</fullName>
    </submittedName>
</protein>
<dbReference type="RefSeq" id="WP_269656963.1">
    <property type="nucleotide sequence ID" value="NZ_CP114413.1"/>
</dbReference>